<name>A0ABN7TJU6_9BACL</name>
<feature type="transmembrane region" description="Helical" evidence="7">
    <location>
        <begin position="471"/>
        <end position="490"/>
    </location>
</feature>
<feature type="transmembrane region" description="Helical" evidence="7">
    <location>
        <begin position="352"/>
        <end position="376"/>
    </location>
</feature>
<reference evidence="10 11" key="1">
    <citation type="submission" date="2021-06" db="EMBL/GenBank/DDBJ databases">
        <authorList>
            <person name="Criscuolo A."/>
        </authorList>
    </citation>
    <scope>NUCLEOTIDE SEQUENCE [LARGE SCALE GENOMIC DNA]</scope>
    <source>
        <strain evidence="11">CIP 111802</strain>
    </source>
</reference>
<keyword evidence="3 7" id="KW-0812">Transmembrane</keyword>
<keyword evidence="5 7" id="KW-0472">Membrane</keyword>
<proteinExistence type="inferred from homology"/>
<evidence type="ECO:0000256" key="5">
    <source>
        <dbReference type="ARBA" id="ARBA00023136"/>
    </source>
</evidence>
<keyword evidence="11" id="KW-1185">Reference proteome</keyword>
<feature type="domain" description="ABC3 transporter permease C-terminal" evidence="8">
    <location>
        <begin position="702"/>
        <end position="820"/>
    </location>
</feature>
<dbReference type="InterPro" id="IPR050250">
    <property type="entry name" value="Macrolide_Exporter_MacB"/>
</dbReference>
<feature type="transmembrane region" description="Helical" evidence="7">
    <location>
        <begin position="744"/>
        <end position="773"/>
    </location>
</feature>
<feature type="transmembrane region" description="Helical" evidence="7">
    <location>
        <begin position="258"/>
        <end position="284"/>
    </location>
</feature>
<dbReference type="PANTHER" id="PTHR30572:SF4">
    <property type="entry name" value="ABC TRANSPORTER PERMEASE YTRF"/>
    <property type="match status" value="1"/>
</dbReference>
<evidence type="ECO:0000313" key="11">
    <source>
        <dbReference type="Proteomes" id="UP000730618"/>
    </source>
</evidence>
<evidence type="ECO:0000256" key="6">
    <source>
        <dbReference type="ARBA" id="ARBA00038076"/>
    </source>
</evidence>
<gene>
    <name evidence="10" type="ORF">PAECIP111802_02645</name>
</gene>
<dbReference type="Pfam" id="PF12704">
    <property type="entry name" value="MacB_PCD"/>
    <property type="match status" value="1"/>
</dbReference>
<dbReference type="RefSeq" id="WP_218098971.1">
    <property type="nucleotide sequence ID" value="NZ_CAJVCE010000006.1"/>
</dbReference>
<feature type="transmembrane region" description="Helical" evidence="7">
    <location>
        <begin position="397"/>
        <end position="416"/>
    </location>
</feature>
<dbReference type="InterPro" id="IPR025857">
    <property type="entry name" value="MacB_PCD"/>
</dbReference>
<feature type="domain" description="MacB-like periplasmic core" evidence="9">
    <location>
        <begin position="18"/>
        <end position="230"/>
    </location>
</feature>
<evidence type="ECO:0000256" key="3">
    <source>
        <dbReference type="ARBA" id="ARBA00022692"/>
    </source>
</evidence>
<evidence type="ECO:0000256" key="1">
    <source>
        <dbReference type="ARBA" id="ARBA00004651"/>
    </source>
</evidence>
<feature type="transmembrane region" description="Helical" evidence="7">
    <location>
        <begin position="305"/>
        <end position="332"/>
    </location>
</feature>
<evidence type="ECO:0000259" key="9">
    <source>
        <dbReference type="Pfam" id="PF12704"/>
    </source>
</evidence>
<feature type="transmembrane region" description="Helical" evidence="7">
    <location>
        <begin position="785"/>
        <end position="808"/>
    </location>
</feature>
<dbReference type="EMBL" id="CAJVCE010000006">
    <property type="protein sequence ID" value="CAG7640410.1"/>
    <property type="molecule type" value="Genomic_DNA"/>
</dbReference>
<feature type="domain" description="ABC3 transporter permease C-terminal" evidence="8">
    <location>
        <begin position="264"/>
        <end position="382"/>
    </location>
</feature>
<comment type="similarity">
    <text evidence="6">Belongs to the ABC-4 integral membrane protein family.</text>
</comment>
<sequence>MNLWQIAWRNLMRRKLRTLLTLLSIIIGVASTFGVIASVDTAKTAFPLYLKAAFGKADYSINGTDSYFSETVFHEAQKLNRASAIATLAQSAKLHIEKEGITAIQKRVDLKGYSRFDTPLTNFAVVQGNLEGSGAVITDRTAKVWKAGVGDKISVETDTGVREIPITAVIKYTVELMGPSSWSMAKYHPWTVAVPLPVLQDWFDLTGKIETVQLKALPGTDAAAVKQQIDVLAKRYDNIYMQPVIMDFDSQFKDADTFFLALYIAGFLGIALSAFVIFNSLYVSINERKKEFAAMKTIGYTPEQVRAFVLMEVLLLALVGTAVGLLIGYGLANLLKMAIFMLFSVHEKGSMVLWKGIGVSALTGILVPLLASLYPVRQAGRVSVIAVLKEMRAEKASLSPWRGIMGVVLILSGFFIKHLLLIVPLLIGVALLFPYLLRLFIKILQPGYRLLFGFIGEVAGRNLTRNLSRTSMTSVILCMGIAMILLMSSLNSALIQSYEKAIFATYGGQLDVTFHHAEKEDLEELRKLAGVADAQTYALQAAIWNLGGEKRKLPVYGVGAEWINRFPLFTASGASQSELVKKLASDEFIMDKISYEIWGGTIGERLSLETVQGMKSFKVVAVVETMKNSGYGAFMKMDDFRQHFGFKYERNALVRKDADTSPLQLRETIFNQFGVRIEKMFGPEDFASVVGATLTGSFSVINFLVVLAILISGIGITNTLMMNIMERIRELAMMRAVGVTRGQLIGMILLEGFGMGLAATAIGCGLGILLIYLTSTFLEVGSLTYQFGVSGLILSLVVLFGLLISLISSFTPASRAAKIHLSEALRYE</sequence>
<organism evidence="10 11">
    <name type="scientific">Paenibacillus allorhizosphaerae</name>
    <dbReference type="NCBI Taxonomy" id="2849866"/>
    <lineage>
        <taxon>Bacteria</taxon>
        <taxon>Bacillati</taxon>
        <taxon>Bacillota</taxon>
        <taxon>Bacilli</taxon>
        <taxon>Bacillales</taxon>
        <taxon>Paenibacillaceae</taxon>
        <taxon>Paenibacillus</taxon>
    </lineage>
</organism>
<keyword evidence="4 7" id="KW-1133">Transmembrane helix</keyword>
<comment type="subcellular location">
    <subcellularLocation>
        <location evidence="1">Cell membrane</location>
        <topology evidence="1">Multi-pass membrane protein</topology>
    </subcellularLocation>
</comment>
<protein>
    <recommendedName>
        <fullName evidence="12">FtsX-like permease family protein</fullName>
    </recommendedName>
</protein>
<feature type="transmembrane region" description="Helical" evidence="7">
    <location>
        <begin position="422"/>
        <end position="441"/>
    </location>
</feature>
<evidence type="ECO:0000256" key="7">
    <source>
        <dbReference type="SAM" id="Phobius"/>
    </source>
</evidence>
<dbReference type="InterPro" id="IPR003838">
    <property type="entry name" value="ABC3_permease_C"/>
</dbReference>
<feature type="transmembrane region" description="Helical" evidence="7">
    <location>
        <begin position="703"/>
        <end position="724"/>
    </location>
</feature>
<evidence type="ECO:0000259" key="8">
    <source>
        <dbReference type="Pfam" id="PF02687"/>
    </source>
</evidence>
<keyword evidence="2" id="KW-1003">Cell membrane</keyword>
<dbReference type="Pfam" id="PF02687">
    <property type="entry name" value="FtsX"/>
    <property type="match status" value="2"/>
</dbReference>
<accession>A0ABN7TJU6</accession>
<evidence type="ECO:0000313" key="10">
    <source>
        <dbReference type="EMBL" id="CAG7640410.1"/>
    </source>
</evidence>
<dbReference type="PANTHER" id="PTHR30572">
    <property type="entry name" value="MEMBRANE COMPONENT OF TRANSPORTER-RELATED"/>
    <property type="match status" value="1"/>
</dbReference>
<evidence type="ECO:0008006" key="12">
    <source>
        <dbReference type="Google" id="ProtNLM"/>
    </source>
</evidence>
<evidence type="ECO:0000256" key="4">
    <source>
        <dbReference type="ARBA" id="ARBA00022989"/>
    </source>
</evidence>
<evidence type="ECO:0000256" key="2">
    <source>
        <dbReference type="ARBA" id="ARBA00022475"/>
    </source>
</evidence>
<comment type="caution">
    <text evidence="10">The sequence shown here is derived from an EMBL/GenBank/DDBJ whole genome shotgun (WGS) entry which is preliminary data.</text>
</comment>
<dbReference type="Proteomes" id="UP000730618">
    <property type="component" value="Unassembled WGS sequence"/>
</dbReference>